<keyword evidence="2" id="KW-1185">Reference proteome</keyword>
<dbReference type="Proteomes" id="UP000276133">
    <property type="component" value="Unassembled WGS sequence"/>
</dbReference>
<evidence type="ECO:0000313" key="2">
    <source>
        <dbReference type="Proteomes" id="UP000276133"/>
    </source>
</evidence>
<sequence>MNNQVNKRVLVFASCRQFIFKKNQTIYSTYVKIIEENCNCHRLDLHLTEHKRETNFWHFDILWTYFLINTIKIDNFYQFSTNRVIESIRVRFEKKQYQQGKLKDMGQYLLKI</sequence>
<organism evidence="1 2">
    <name type="scientific">Brachionus plicatilis</name>
    <name type="common">Marine rotifer</name>
    <name type="synonym">Brachionus muelleri</name>
    <dbReference type="NCBI Taxonomy" id="10195"/>
    <lineage>
        <taxon>Eukaryota</taxon>
        <taxon>Metazoa</taxon>
        <taxon>Spiralia</taxon>
        <taxon>Gnathifera</taxon>
        <taxon>Rotifera</taxon>
        <taxon>Eurotatoria</taxon>
        <taxon>Monogononta</taxon>
        <taxon>Pseudotrocha</taxon>
        <taxon>Ploima</taxon>
        <taxon>Brachionidae</taxon>
        <taxon>Brachionus</taxon>
    </lineage>
</organism>
<protein>
    <submittedName>
        <fullName evidence="1">Uncharacterized protein</fullName>
    </submittedName>
</protein>
<gene>
    <name evidence="1" type="ORF">BpHYR1_046737</name>
</gene>
<accession>A0A3M7SEC4</accession>
<evidence type="ECO:0000313" key="1">
    <source>
        <dbReference type="EMBL" id="RNA34136.1"/>
    </source>
</evidence>
<dbReference type="AlphaFoldDB" id="A0A3M7SEC4"/>
<comment type="caution">
    <text evidence="1">The sequence shown here is derived from an EMBL/GenBank/DDBJ whole genome shotgun (WGS) entry which is preliminary data.</text>
</comment>
<reference evidence="1 2" key="1">
    <citation type="journal article" date="2018" name="Sci. Rep.">
        <title>Genomic signatures of local adaptation to the degree of environmental predictability in rotifers.</title>
        <authorList>
            <person name="Franch-Gras L."/>
            <person name="Hahn C."/>
            <person name="Garcia-Roger E.M."/>
            <person name="Carmona M.J."/>
            <person name="Serra M."/>
            <person name="Gomez A."/>
        </authorList>
    </citation>
    <scope>NUCLEOTIDE SEQUENCE [LARGE SCALE GENOMIC DNA]</scope>
    <source>
        <strain evidence="1">HYR1</strain>
    </source>
</reference>
<dbReference type="EMBL" id="REGN01001521">
    <property type="protein sequence ID" value="RNA34136.1"/>
    <property type="molecule type" value="Genomic_DNA"/>
</dbReference>
<name>A0A3M7SEC4_BRAPC</name>
<proteinExistence type="predicted"/>